<comment type="caution">
    <text evidence="2">The sequence shown here is derived from an EMBL/GenBank/DDBJ whole genome shotgun (WGS) entry which is preliminary data.</text>
</comment>
<organism evidence="2 3">
    <name type="scientific">Asterophora parasitica</name>
    <dbReference type="NCBI Taxonomy" id="117018"/>
    <lineage>
        <taxon>Eukaryota</taxon>
        <taxon>Fungi</taxon>
        <taxon>Dikarya</taxon>
        <taxon>Basidiomycota</taxon>
        <taxon>Agaricomycotina</taxon>
        <taxon>Agaricomycetes</taxon>
        <taxon>Agaricomycetidae</taxon>
        <taxon>Agaricales</taxon>
        <taxon>Tricholomatineae</taxon>
        <taxon>Lyophyllaceae</taxon>
        <taxon>Asterophora</taxon>
    </lineage>
</organism>
<feature type="compositionally biased region" description="Basic residues" evidence="1">
    <location>
        <begin position="799"/>
        <end position="809"/>
    </location>
</feature>
<feature type="compositionally biased region" description="Acidic residues" evidence="1">
    <location>
        <begin position="438"/>
        <end position="450"/>
    </location>
</feature>
<feature type="region of interest" description="Disordered" evidence="1">
    <location>
        <begin position="722"/>
        <end position="743"/>
    </location>
</feature>
<evidence type="ECO:0000313" key="2">
    <source>
        <dbReference type="EMBL" id="KAG5643100.1"/>
    </source>
</evidence>
<dbReference type="AlphaFoldDB" id="A0A9P7G5C8"/>
<name>A0A9P7G5C8_9AGAR</name>
<protein>
    <submittedName>
        <fullName evidence="2">Uncharacterized protein</fullName>
    </submittedName>
</protein>
<dbReference type="EMBL" id="JABCKV010000134">
    <property type="protein sequence ID" value="KAG5643100.1"/>
    <property type="molecule type" value="Genomic_DNA"/>
</dbReference>
<reference evidence="2" key="1">
    <citation type="submission" date="2020-07" db="EMBL/GenBank/DDBJ databases">
        <authorList>
            <person name="Nieuwenhuis M."/>
            <person name="Van De Peppel L.J.J."/>
        </authorList>
    </citation>
    <scope>NUCLEOTIDE SEQUENCE</scope>
    <source>
        <strain evidence="2">AP01</strain>
        <tissue evidence="2">Mycelium</tissue>
    </source>
</reference>
<proteinExistence type="predicted"/>
<feature type="compositionally biased region" description="Basic and acidic residues" evidence="1">
    <location>
        <begin position="328"/>
        <end position="337"/>
    </location>
</feature>
<feature type="region of interest" description="Disordered" evidence="1">
    <location>
        <begin position="526"/>
        <end position="547"/>
    </location>
</feature>
<feature type="compositionally biased region" description="Low complexity" evidence="1">
    <location>
        <begin position="139"/>
        <end position="148"/>
    </location>
</feature>
<gene>
    <name evidence="2" type="ORF">DXG03_001564</name>
</gene>
<feature type="compositionally biased region" description="Acidic residues" evidence="1">
    <location>
        <begin position="300"/>
        <end position="310"/>
    </location>
</feature>
<feature type="compositionally biased region" description="Low complexity" evidence="1">
    <location>
        <begin position="863"/>
        <end position="874"/>
    </location>
</feature>
<accession>A0A9P7G5C8</accession>
<feature type="compositionally biased region" description="Basic residues" evidence="1">
    <location>
        <begin position="220"/>
        <end position="229"/>
    </location>
</feature>
<dbReference type="Proteomes" id="UP000775547">
    <property type="component" value="Unassembled WGS sequence"/>
</dbReference>
<feature type="compositionally biased region" description="Low complexity" evidence="1">
    <location>
        <begin position="670"/>
        <end position="696"/>
    </location>
</feature>
<evidence type="ECO:0000313" key="3">
    <source>
        <dbReference type="Proteomes" id="UP000775547"/>
    </source>
</evidence>
<sequence length="885" mass="95619">MPSPPTISLDDEEDICPVCDGECTCRPTPPTAPLSMSQLSALHAAAPAAPPVPAPKPLKIKLTVPPSILAKRRHAPAADPALFSAPSTSYLPQQPKRRGRPPKAVVAARQLASHTKKLIPPRPRPKSTKKAPKRRRVVSSSESSPSESDLSDLDHHYHTHPHTHPSPQFPTFVSASAISSRASSSSASSDSESDLFDDSDSSIQAEEENFIVSEIQDRARVRRDHHHQHKDNAWVIRARKKSVGPSDPEMGPDDDDMDVDSDATVDADVEQDVGGDDDLDQDDDDMITGAGYSGLATGWSDDDAEEESSFDADLFFANLSDSSADGSSSDHADHEQDPSVDADSSDMDSSITTLPAPPPEFEVTEGWDGSIVFTNGAHHSLSVLDHDFEAHAASLAETSSTPGSPAHSSGGNSSSDDDNVDMDLMSDAGYEREHEGDGGETTDEELVGDDDLPNERAMRLFNLPFSVSAINPLSTMSPAVSPGPRDRKPFPFASSRLDSPKPADILSGKVHAFWDADESEDEFDCDDAATTTKSSGASSWGGGPRRGVFVPSGESRQAIIDDTKKDIPSPHPRFRRRRGGNNNLFSHSHYKTVSTIQSSVIDLTRTQVEHLLQRHLASSQHLQSPIAPPSPFGGGDDATPLALSPELAHAELIDLNDVLEAAFLDPDPPSDSQDTDSGAPPSSSSRSHNPTTTTTPPSKPQHLRSLNRWDVISVGAFRQQSRAAAAGDGWGSGTDGGKDYTSMMKSSPLSTMLWQNKAAIGGSGSGRGRSRKMSLVISPVILPVRDGDRTPTNNNNMRSQHHSHSHQQHQQHLPPPPRNEYPPQKSRKELRRERKLKRKSYGPTHHAHNHHQHHSHHHHPNSKSRSSSAAQRSNFFVGSVPPLNL</sequence>
<feature type="compositionally biased region" description="Low complexity" evidence="1">
    <location>
        <begin position="528"/>
        <end position="538"/>
    </location>
</feature>
<feature type="region of interest" description="Disordered" evidence="1">
    <location>
        <begin position="760"/>
        <end position="885"/>
    </location>
</feature>
<feature type="compositionally biased region" description="Acidic residues" evidence="1">
    <location>
        <begin position="191"/>
        <end position="209"/>
    </location>
</feature>
<reference evidence="2" key="2">
    <citation type="submission" date="2021-10" db="EMBL/GenBank/DDBJ databases">
        <title>Phylogenomics reveals ancestral predisposition of the termite-cultivated fungus Termitomyces towards a domesticated lifestyle.</title>
        <authorList>
            <person name="Auxier B."/>
            <person name="Grum-Grzhimaylo A."/>
            <person name="Cardenas M.E."/>
            <person name="Lodge J.D."/>
            <person name="Laessoe T."/>
            <person name="Pedersen O."/>
            <person name="Smith M.E."/>
            <person name="Kuyper T.W."/>
            <person name="Franco-Molano E.A."/>
            <person name="Baroni T.J."/>
            <person name="Aanen D.K."/>
        </authorList>
    </citation>
    <scope>NUCLEOTIDE SEQUENCE</scope>
    <source>
        <strain evidence="2">AP01</strain>
        <tissue evidence="2">Mycelium</tissue>
    </source>
</reference>
<feature type="compositionally biased region" description="Polar residues" evidence="1">
    <location>
        <begin position="396"/>
        <end position="407"/>
    </location>
</feature>
<dbReference type="OrthoDB" id="3259498at2759"/>
<feature type="region of interest" description="Disordered" evidence="1">
    <location>
        <begin position="619"/>
        <end position="641"/>
    </location>
</feature>
<feature type="region of interest" description="Disordered" evidence="1">
    <location>
        <begin position="662"/>
        <end position="704"/>
    </location>
</feature>
<feature type="compositionally biased region" description="Low complexity" evidence="1">
    <location>
        <begin position="174"/>
        <end position="190"/>
    </location>
</feature>
<feature type="region of interest" description="Disordered" evidence="1">
    <location>
        <begin position="71"/>
        <end position="367"/>
    </location>
</feature>
<keyword evidence="3" id="KW-1185">Reference proteome</keyword>
<feature type="region of interest" description="Disordered" evidence="1">
    <location>
        <begin position="477"/>
        <end position="496"/>
    </location>
</feature>
<feature type="region of interest" description="Disordered" evidence="1">
    <location>
        <begin position="560"/>
        <end position="586"/>
    </location>
</feature>
<feature type="region of interest" description="Disordered" evidence="1">
    <location>
        <begin position="394"/>
        <end position="450"/>
    </location>
</feature>
<feature type="compositionally biased region" description="Basic residues" evidence="1">
    <location>
        <begin position="833"/>
        <end position="862"/>
    </location>
</feature>
<feature type="compositionally biased region" description="Basic residues" evidence="1">
    <location>
        <begin position="114"/>
        <end position="137"/>
    </location>
</feature>
<evidence type="ECO:0000256" key="1">
    <source>
        <dbReference type="SAM" id="MobiDB-lite"/>
    </source>
</evidence>
<feature type="compositionally biased region" description="Acidic residues" evidence="1">
    <location>
        <begin position="250"/>
        <end position="286"/>
    </location>
</feature>